<comment type="caution">
    <text evidence="1">The sequence shown here is derived from an EMBL/GenBank/DDBJ whole genome shotgun (WGS) entry which is preliminary data.</text>
</comment>
<proteinExistence type="predicted"/>
<dbReference type="Proteomes" id="UP000284767">
    <property type="component" value="Unassembled WGS sequence"/>
</dbReference>
<dbReference type="AlphaFoldDB" id="A0A2V4FIP0"/>
<gene>
    <name evidence="1" type="ORF">CAZ10_01390</name>
    <name evidence="2" type="ORF">IPC1295_08040</name>
</gene>
<evidence type="ECO:0000313" key="1">
    <source>
        <dbReference type="EMBL" id="OTI65963.1"/>
    </source>
</evidence>
<evidence type="ECO:0000313" key="3">
    <source>
        <dbReference type="Proteomes" id="UP000194857"/>
    </source>
</evidence>
<sequence>MLIRSILPSAARGFEHAGAANGRRRLTTNQGPKVFVLRAAQRWWHVKGEECERTHSRTRHRQR</sequence>
<dbReference type="GO" id="GO:0032259">
    <property type="term" value="P:methylation"/>
    <property type="evidence" value="ECO:0007669"/>
    <property type="project" value="UniProtKB-KW"/>
</dbReference>
<keyword evidence="1" id="KW-0808">Transferase</keyword>
<name>A0A2V4FIP0_PSEAI</name>
<organism evidence="1 3">
    <name type="scientific">Pseudomonas aeruginosa</name>
    <dbReference type="NCBI Taxonomy" id="287"/>
    <lineage>
        <taxon>Bacteria</taxon>
        <taxon>Pseudomonadati</taxon>
        <taxon>Pseudomonadota</taxon>
        <taxon>Gammaproteobacteria</taxon>
        <taxon>Pseudomonadales</taxon>
        <taxon>Pseudomonadaceae</taxon>
        <taxon>Pseudomonas</taxon>
    </lineage>
</organism>
<reference evidence="2 4" key="3">
    <citation type="submission" date="2019-01" db="EMBL/GenBank/DDBJ databases">
        <title>The Pseudomonas aeruginosa pan-genome provides new insights on its population structure, horizontal gene transfer and pathogenicity.</title>
        <authorList>
            <person name="Freschi L."/>
            <person name="Vincent A.T."/>
            <person name="Jeukens J."/>
            <person name="Emond-Rheault J.-G."/>
            <person name="Kukavica-Ibrulj I."/>
            <person name="Dupont M.-J."/>
            <person name="Charette S.J."/>
            <person name="Boyle B."/>
            <person name="Levesque R.C."/>
        </authorList>
    </citation>
    <scope>NUCLEOTIDE SEQUENCE [LARGE SCALE GENOMIC DNA]</scope>
    <source>
        <strain evidence="2 4">PA-W36</strain>
    </source>
</reference>
<dbReference type="EMBL" id="NFFZ01000001">
    <property type="protein sequence ID" value="OTI65963.1"/>
    <property type="molecule type" value="Genomic_DNA"/>
</dbReference>
<protein>
    <submittedName>
        <fullName evidence="1">Methyltransferase</fullName>
    </submittedName>
</protein>
<dbReference type="EMBL" id="NSNE01000003">
    <property type="protein sequence ID" value="RPM20225.1"/>
    <property type="molecule type" value="Genomic_DNA"/>
</dbReference>
<evidence type="ECO:0000313" key="2">
    <source>
        <dbReference type="EMBL" id="RPM20225.1"/>
    </source>
</evidence>
<keyword evidence="1" id="KW-0489">Methyltransferase</keyword>
<dbReference type="Proteomes" id="UP000194857">
    <property type="component" value="Unassembled WGS sequence"/>
</dbReference>
<reference evidence="1 3" key="1">
    <citation type="submission" date="2017-05" db="EMBL/GenBank/DDBJ databases">
        <authorList>
            <person name="Song R."/>
            <person name="Chenine A.L."/>
            <person name="Ruprecht R.M."/>
        </authorList>
    </citation>
    <scope>NUCLEOTIDE SEQUENCE [LARGE SCALE GENOMIC DNA]</scope>
    <source>
        <strain evidence="1 3">S567_C10_BS</strain>
    </source>
</reference>
<accession>A0A2V4FIP0</accession>
<dbReference type="KEGG" id="paeb:NCGM1900_5768"/>
<evidence type="ECO:0000313" key="4">
    <source>
        <dbReference type="Proteomes" id="UP000284767"/>
    </source>
</evidence>
<dbReference type="GO" id="GO:0008168">
    <property type="term" value="F:methyltransferase activity"/>
    <property type="evidence" value="ECO:0007669"/>
    <property type="project" value="UniProtKB-KW"/>
</dbReference>
<reference evidence="2 4" key="2">
    <citation type="submission" date="2017-08" db="EMBL/GenBank/DDBJ databases">
        <authorList>
            <person name="Feschi L."/>
            <person name="Jeukens J."/>
            <person name="Emond-Rheault J.-G."/>
            <person name="Kukavica-Ibrulj I."/>
            <person name="Boyle B."/>
            <person name="Levesque R.C."/>
        </authorList>
    </citation>
    <scope>NUCLEOTIDE SEQUENCE [LARGE SCALE GENOMIC DNA]</scope>
    <source>
        <strain evidence="2 4">PA-W36</strain>
    </source>
</reference>